<accession>A0A382H2P3</accession>
<sequence length="102" mass="11239">VTVQKPSSLLFVKLLFKETLGRRSESVTTGIMRVIWICLPLLCGPSLADSFNDFKLLLRTTVSISLWVFWVLILLSTFIATPFSLAVIRIGAPAAAALSLWS</sequence>
<gene>
    <name evidence="2" type="ORF">METZ01_LOCUS234061</name>
</gene>
<name>A0A382H2P3_9ZZZZ</name>
<dbReference type="EMBL" id="UINC01058672">
    <property type="protein sequence ID" value="SVB81207.1"/>
    <property type="molecule type" value="Genomic_DNA"/>
</dbReference>
<keyword evidence="1" id="KW-0472">Membrane</keyword>
<feature type="transmembrane region" description="Helical" evidence="1">
    <location>
        <begin position="30"/>
        <end position="47"/>
    </location>
</feature>
<evidence type="ECO:0000313" key="2">
    <source>
        <dbReference type="EMBL" id="SVB81207.1"/>
    </source>
</evidence>
<keyword evidence="1" id="KW-0812">Transmembrane</keyword>
<organism evidence="2">
    <name type="scientific">marine metagenome</name>
    <dbReference type="NCBI Taxonomy" id="408172"/>
    <lineage>
        <taxon>unclassified sequences</taxon>
        <taxon>metagenomes</taxon>
        <taxon>ecological metagenomes</taxon>
    </lineage>
</organism>
<proteinExistence type="predicted"/>
<feature type="transmembrane region" description="Helical" evidence="1">
    <location>
        <begin position="67"/>
        <end position="88"/>
    </location>
</feature>
<keyword evidence="1" id="KW-1133">Transmembrane helix</keyword>
<protein>
    <submittedName>
        <fullName evidence="2">Uncharacterized protein</fullName>
    </submittedName>
</protein>
<reference evidence="2" key="1">
    <citation type="submission" date="2018-05" db="EMBL/GenBank/DDBJ databases">
        <authorList>
            <person name="Lanie J.A."/>
            <person name="Ng W.-L."/>
            <person name="Kazmierczak K.M."/>
            <person name="Andrzejewski T.M."/>
            <person name="Davidsen T.M."/>
            <person name="Wayne K.J."/>
            <person name="Tettelin H."/>
            <person name="Glass J.I."/>
            <person name="Rusch D."/>
            <person name="Podicherti R."/>
            <person name="Tsui H.-C.T."/>
            <person name="Winkler M.E."/>
        </authorList>
    </citation>
    <scope>NUCLEOTIDE SEQUENCE</scope>
</reference>
<dbReference type="AlphaFoldDB" id="A0A382H2P3"/>
<feature type="non-terminal residue" evidence="2">
    <location>
        <position position="1"/>
    </location>
</feature>
<feature type="non-terminal residue" evidence="2">
    <location>
        <position position="102"/>
    </location>
</feature>
<evidence type="ECO:0000256" key="1">
    <source>
        <dbReference type="SAM" id="Phobius"/>
    </source>
</evidence>